<dbReference type="AlphaFoldDB" id="A0AAN9V167"/>
<reference evidence="8 9" key="1">
    <citation type="submission" date="2024-02" db="EMBL/GenBank/DDBJ databases">
        <title>De novo assembly and annotation of 12 fungi associated with fruit tree decline syndrome in Ontario, Canada.</title>
        <authorList>
            <person name="Sulman M."/>
            <person name="Ellouze W."/>
            <person name="Ilyukhin E."/>
        </authorList>
    </citation>
    <scope>NUCLEOTIDE SEQUENCE [LARGE SCALE GENOMIC DNA]</scope>
    <source>
        <strain evidence="8 9">M11/M66-122</strain>
    </source>
</reference>
<evidence type="ECO:0000256" key="1">
    <source>
        <dbReference type="ARBA" id="ARBA00004141"/>
    </source>
</evidence>
<organism evidence="8 9">
    <name type="scientific">Diatrype stigma</name>
    <dbReference type="NCBI Taxonomy" id="117547"/>
    <lineage>
        <taxon>Eukaryota</taxon>
        <taxon>Fungi</taxon>
        <taxon>Dikarya</taxon>
        <taxon>Ascomycota</taxon>
        <taxon>Pezizomycotina</taxon>
        <taxon>Sordariomycetes</taxon>
        <taxon>Xylariomycetidae</taxon>
        <taxon>Xylariales</taxon>
        <taxon>Diatrypaceae</taxon>
        <taxon>Diatrype</taxon>
    </lineage>
</organism>
<dbReference type="GO" id="GO:0016020">
    <property type="term" value="C:membrane"/>
    <property type="evidence" value="ECO:0007669"/>
    <property type="project" value="UniProtKB-SubCell"/>
</dbReference>
<keyword evidence="8" id="KW-0347">Helicase</keyword>
<dbReference type="GO" id="GO:0004386">
    <property type="term" value="F:helicase activity"/>
    <property type="evidence" value="ECO:0007669"/>
    <property type="project" value="UniProtKB-KW"/>
</dbReference>
<dbReference type="EMBL" id="JAKJXP020000003">
    <property type="protein sequence ID" value="KAK7757122.1"/>
    <property type="molecule type" value="Genomic_DNA"/>
</dbReference>
<feature type="transmembrane region" description="Helical" evidence="6">
    <location>
        <begin position="126"/>
        <end position="146"/>
    </location>
</feature>
<dbReference type="InterPro" id="IPR052337">
    <property type="entry name" value="SAT4-like"/>
</dbReference>
<feature type="domain" description="Rhodopsin" evidence="7">
    <location>
        <begin position="30"/>
        <end position="269"/>
    </location>
</feature>
<dbReference type="Pfam" id="PF20684">
    <property type="entry name" value="Fung_rhodopsin"/>
    <property type="match status" value="1"/>
</dbReference>
<feature type="transmembrane region" description="Helical" evidence="6">
    <location>
        <begin position="12"/>
        <end position="35"/>
    </location>
</feature>
<dbReference type="InterPro" id="IPR049326">
    <property type="entry name" value="Rhodopsin_dom_fungi"/>
</dbReference>
<evidence type="ECO:0000313" key="9">
    <source>
        <dbReference type="Proteomes" id="UP001320420"/>
    </source>
</evidence>
<keyword evidence="9" id="KW-1185">Reference proteome</keyword>
<comment type="caution">
    <text evidence="8">The sequence shown here is derived from an EMBL/GenBank/DDBJ whole genome shotgun (WGS) entry which is preliminary data.</text>
</comment>
<gene>
    <name evidence="8" type="primary">NAM7_1</name>
    <name evidence="8" type="ORF">SLS62_000669</name>
</gene>
<accession>A0AAN9V167</accession>
<comment type="subcellular location">
    <subcellularLocation>
        <location evidence="1">Membrane</location>
        <topology evidence="1">Multi-pass membrane protein</topology>
    </subcellularLocation>
</comment>
<feature type="transmembrane region" description="Helical" evidence="6">
    <location>
        <begin position="204"/>
        <end position="225"/>
    </location>
</feature>
<evidence type="ECO:0000256" key="2">
    <source>
        <dbReference type="ARBA" id="ARBA00022692"/>
    </source>
</evidence>
<name>A0AAN9V167_9PEZI</name>
<evidence type="ECO:0000259" key="7">
    <source>
        <dbReference type="Pfam" id="PF20684"/>
    </source>
</evidence>
<evidence type="ECO:0000256" key="6">
    <source>
        <dbReference type="SAM" id="Phobius"/>
    </source>
</evidence>
<protein>
    <submittedName>
        <fullName evidence="8">ATP-dependent RNA helicase</fullName>
    </submittedName>
</protein>
<feature type="transmembrane region" description="Helical" evidence="6">
    <location>
        <begin position="245"/>
        <end position="264"/>
    </location>
</feature>
<keyword evidence="2 6" id="KW-0812">Transmembrane</keyword>
<comment type="similarity">
    <text evidence="5">Belongs to the SAT4 family.</text>
</comment>
<feature type="transmembrane region" description="Helical" evidence="6">
    <location>
        <begin position="172"/>
        <end position="192"/>
    </location>
</feature>
<keyword evidence="3 6" id="KW-1133">Transmembrane helix</keyword>
<evidence type="ECO:0000256" key="5">
    <source>
        <dbReference type="ARBA" id="ARBA00038359"/>
    </source>
</evidence>
<proteinExistence type="inferred from homology"/>
<feature type="transmembrane region" description="Helical" evidence="6">
    <location>
        <begin position="96"/>
        <end position="114"/>
    </location>
</feature>
<keyword evidence="8" id="KW-0378">Hydrolase</keyword>
<dbReference type="Proteomes" id="UP001320420">
    <property type="component" value="Unassembled WGS sequence"/>
</dbReference>
<evidence type="ECO:0000313" key="8">
    <source>
        <dbReference type="EMBL" id="KAK7757122.1"/>
    </source>
</evidence>
<dbReference type="PANTHER" id="PTHR33048:SF47">
    <property type="entry name" value="INTEGRAL MEMBRANE PROTEIN-RELATED"/>
    <property type="match status" value="1"/>
</dbReference>
<keyword evidence="8" id="KW-0547">Nucleotide-binding</keyword>
<evidence type="ECO:0000256" key="3">
    <source>
        <dbReference type="ARBA" id="ARBA00022989"/>
    </source>
</evidence>
<evidence type="ECO:0000256" key="4">
    <source>
        <dbReference type="ARBA" id="ARBA00023136"/>
    </source>
</evidence>
<sequence length="381" mass="41010">MGSGLHGLEGTKLLVCFIVLDALATASVVLRFYSISIQRSGAKLHDILCLVSLIMLFGYSAALLVGTVDGGIGLHISDVSAVELPIGLKSFFASQFMWAISICSFRVAILLLYLEVFGRARWFRWATWASVAIVCLFYVGALSTTLRLCSPIAYNWDRTIEGTCGNEGEAELAAATINMVLDVVIVAPPLPIIWGLKMRTGRKVAVSVTFGLGMSISAINLARIFEVLNCSLMDDFTYCTLDSAILTVAEMALGIMVASVPRMGHIFRRDKSKGSSPGSSGQALHYKRYLGSHTTGDGRASERGDHVRLQSSDTVDLSGACSQKSAYGSQDTASNVADEEMRLELGHIRAGTNVSAAYWPEGSDNDVAGIKVARDFRVTEN</sequence>
<dbReference type="PANTHER" id="PTHR33048">
    <property type="entry name" value="PTH11-LIKE INTEGRAL MEMBRANE PROTEIN (AFU_ORTHOLOGUE AFUA_5G11245)"/>
    <property type="match status" value="1"/>
</dbReference>
<keyword evidence="8" id="KW-0067">ATP-binding</keyword>
<feature type="transmembrane region" description="Helical" evidence="6">
    <location>
        <begin position="47"/>
        <end position="76"/>
    </location>
</feature>
<keyword evidence="4 6" id="KW-0472">Membrane</keyword>